<dbReference type="RefSeq" id="WP_085051160.1">
    <property type="nucleotide sequence ID" value="NZ_LNQR01000024.1"/>
</dbReference>
<evidence type="ECO:0000313" key="2">
    <source>
        <dbReference type="Proteomes" id="UP000060487"/>
    </source>
</evidence>
<dbReference type="PANTHER" id="PTHR34613">
    <property type="entry name" value="SLL0800 PROTEIN"/>
    <property type="match status" value="1"/>
</dbReference>
<keyword evidence="2" id="KW-1185">Reference proteome</keyword>
<reference evidence="1 2" key="1">
    <citation type="submission" date="2015-11" db="EMBL/GenBank/DDBJ databases">
        <authorList>
            <person name="Lin W."/>
        </authorList>
    </citation>
    <scope>NUCLEOTIDE SEQUENCE [LARGE SCALE GENOMIC DNA]</scope>
    <source>
        <strain evidence="1 2">HCH-1</strain>
    </source>
</reference>
<evidence type="ECO:0008006" key="3">
    <source>
        <dbReference type="Google" id="ProtNLM"/>
    </source>
</evidence>
<organism evidence="1 2">
    <name type="scientific">Candidatus Magnetominusculus xianensis</name>
    <dbReference type="NCBI Taxonomy" id="1748249"/>
    <lineage>
        <taxon>Bacteria</taxon>
        <taxon>Pseudomonadati</taxon>
        <taxon>Nitrospirota</taxon>
        <taxon>Nitrospiria</taxon>
        <taxon>Nitrospirales</taxon>
        <taxon>Nitrospiraceae</taxon>
        <taxon>Candidatus Magnetominusculus</taxon>
    </lineage>
</organism>
<sequence length="308" mass="35876">MSKQYDKIIKEVLKDVIDTLLTSVIGLKTVKSTPVETKLQITNEREADFIVMVELEDASQCLVHIEFQTTNYAKMAYRELRYWVYITEVYDIQPLQYVFYIGSEPLTMPDTIKTKTVDYRYNLIDMRNVDCDKFLYSNRPEEVIIAILCNYQKKGVKIFIREILNRLKELVPEETLRGKHIRQVEVLSQLRDLQDEVCKEAEAMAIMYDMERDVRFKQGLAEGQRRGLLKGQQKGLLEGQRKGLLEGKREGLLEGIELGLELKYGAFGLDLMDMVRAVDSIDKLEHLKNLIKKTSSLDELRGFFRENI</sequence>
<protein>
    <recommendedName>
        <fullName evidence="3">Rpn family recombination-promoting nuclease/putative transposase</fullName>
    </recommendedName>
</protein>
<dbReference type="Proteomes" id="UP000060487">
    <property type="component" value="Unassembled WGS sequence"/>
</dbReference>
<evidence type="ECO:0000313" key="1">
    <source>
        <dbReference type="EMBL" id="KWT92026.1"/>
    </source>
</evidence>
<proteinExistence type="predicted"/>
<dbReference type="EMBL" id="LNQR01000024">
    <property type="protein sequence ID" value="KWT92026.1"/>
    <property type="molecule type" value="Genomic_DNA"/>
</dbReference>
<accession>A0ABR5SLZ7</accession>
<dbReference type="PANTHER" id="PTHR34613:SF1">
    <property type="entry name" value="SLL6017 PROTEIN"/>
    <property type="match status" value="1"/>
</dbReference>
<name>A0ABR5SLZ7_9BACT</name>
<gene>
    <name evidence="1" type="ORF">ASN18_0634</name>
</gene>
<comment type="caution">
    <text evidence="1">The sequence shown here is derived from an EMBL/GenBank/DDBJ whole genome shotgun (WGS) entry which is preliminary data.</text>
</comment>